<dbReference type="PROSITE" id="PS51379">
    <property type="entry name" value="4FE4S_FER_2"/>
    <property type="match status" value="2"/>
</dbReference>
<keyword evidence="1" id="KW-0479">Metal-binding</keyword>
<dbReference type="Gene3D" id="3.30.70.3270">
    <property type="match status" value="1"/>
</dbReference>
<dbReference type="Pfam" id="PF12838">
    <property type="entry name" value="Fer4_7"/>
    <property type="match status" value="1"/>
</dbReference>
<keyword evidence="2" id="KW-0408">Iron</keyword>
<sequence>MANVIGAVVVDVEACKGCGLCVVACPHQVLAQNKQVNSRGYHYSFMDNPEACIGCANCAVICPDTCITVYRVKKPQNAEL</sequence>
<feature type="domain" description="4Fe-4S ferredoxin-type" evidence="4">
    <location>
        <begin position="43"/>
        <end position="72"/>
    </location>
</feature>
<keyword evidence="6" id="KW-1185">Reference proteome</keyword>
<dbReference type="InterPro" id="IPR017900">
    <property type="entry name" value="4Fe4S_Fe_S_CS"/>
</dbReference>
<dbReference type="AlphaFoldDB" id="A0A419W6S2"/>
<reference evidence="5 6" key="1">
    <citation type="submission" date="2018-09" db="EMBL/GenBank/DDBJ databases">
        <title>Genomic Encyclopedia of Archaeal and Bacterial Type Strains, Phase II (KMG-II): from individual species to whole genera.</title>
        <authorList>
            <person name="Goeker M."/>
        </authorList>
    </citation>
    <scope>NUCLEOTIDE SEQUENCE [LARGE SCALE GENOMIC DNA]</scope>
    <source>
        <strain evidence="5 6">DSM 27148</strain>
    </source>
</reference>
<name>A0A419W6S2_9BACT</name>
<feature type="domain" description="4Fe-4S ferredoxin-type" evidence="4">
    <location>
        <begin position="6"/>
        <end position="35"/>
    </location>
</feature>
<dbReference type="InterPro" id="IPR017896">
    <property type="entry name" value="4Fe4S_Fe-S-bd"/>
</dbReference>
<evidence type="ECO:0000313" key="5">
    <source>
        <dbReference type="EMBL" id="RKD91158.1"/>
    </source>
</evidence>
<dbReference type="PANTHER" id="PTHR43122">
    <property type="entry name" value="FERREDOXIN SUBUNIT OF PYRUVATE:FLAVODOXIN OXIDOREDUCTASE-RELATED"/>
    <property type="match status" value="1"/>
</dbReference>
<dbReference type="PROSITE" id="PS00198">
    <property type="entry name" value="4FE4S_FER_1"/>
    <property type="match status" value="1"/>
</dbReference>
<evidence type="ECO:0000256" key="2">
    <source>
        <dbReference type="ARBA" id="ARBA00023004"/>
    </source>
</evidence>
<comment type="caution">
    <text evidence="5">The sequence shown here is derived from an EMBL/GenBank/DDBJ whole genome shotgun (WGS) entry which is preliminary data.</text>
</comment>
<dbReference type="EMBL" id="RAPN01000001">
    <property type="protein sequence ID" value="RKD91158.1"/>
    <property type="molecule type" value="Genomic_DNA"/>
</dbReference>
<dbReference type="Gene3D" id="3.30.70.20">
    <property type="match status" value="1"/>
</dbReference>
<dbReference type="GO" id="GO:0046872">
    <property type="term" value="F:metal ion binding"/>
    <property type="evidence" value="ECO:0007669"/>
    <property type="project" value="UniProtKB-KW"/>
</dbReference>
<proteinExistence type="predicted"/>
<evidence type="ECO:0000313" key="6">
    <source>
        <dbReference type="Proteomes" id="UP000283387"/>
    </source>
</evidence>
<evidence type="ECO:0000256" key="1">
    <source>
        <dbReference type="ARBA" id="ARBA00022723"/>
    </source>
</evidence>
<protein>
    <submittedName>
        <fullName evidence="5">2-oxoglutarate ferredoxin oxidoreductase subunit delta</fullName>
    </submittedName>
</protein>
<evidence type="ECO:0000256" key="3">
    <source>
        <dbReference type="ARBA" id="ARBA00023014"/>
    </source>
</evidence>
<gene>
    <name evidence="5" type="ORF">BC643_1507</name>
</gene>
<dbReference type="SUPFAM" id="SSF54862">
    <property type="entry name" value="4Fe-4S ferredoxins"/>
    <property type="match status" value="1"/>
</dbReference>
<dbReference type="OrthoDB" id="9804603at2"/>
<accession>A0A419W6S2</accession>
<dbReference type="Proteomes" id="UP000283387">
    <property type="component" value="Unassembled WGS sequence"/>
</dbReference>
<dbReference type="RefSeq" id="WP_120272487.1">
    <property type="nucleotide sequence ID" value="NZ_RAPN01000001.1"/>
</dbReference>
<organism evidence="5 6">
    <name type="scientific">Mangrovibacterium diazotrophicum</name>
    <dbReference type="NCBI Taxonomy" id="1261403"/>
    <lineage>
        <taxon>Bacteria</taxon>
        <taxon>Pseudomonadati</taxon>
        <taxon>Bacteroidota</taxon>
        <taxon>Bacteroidia</taxon>
        <taxon>Marinilabiliales</taxon>
        <taxon>Prolixibacteraceae</taxon>
        <taxon>Mangrovibacterium</taxon>
    </lineage>
</organism>
<keyword evidence="3" id="KW-0411">Iron-sulfur</keyword>
<dbReference type="GO" id="GO:0051536">
    <property type="term" value="F:iron-sulfur cluster binding"/>
    <property type="evidence" value="ECO:0007669"/>
    <property type="project" value="UniProtKB-KW"/>
</dbReference>
<dbReference type="PANTHER" id="PTHR43122:SF2">
    <property type="entry name" value="FERREDOXIN SUBUNIT OF PYRUVATE:FLAVODOXIN OXIDOREDUCTASE"/>
    <property type="match status" value="1"/>
</dbReference>
<evidence type="ECO:0000259" key="4">
    <source>
        <dbReference type="PROSITE" id="PS51379"/>
    </source>
</evidence>